<sequence length="373" mass="42615">MVGIHTEFFHKPAPGVGEIIYQVDQWKVILGKMNDIFINAGLTFDEKELQQSCDSAFKIASPLKHLEITVYDQKIKWEEILSYFQKKFPKIAWLDIKLVISEDSQTYYFEFVSVIQADSGFPVSFSFIEFLNRIYNSEGAKLDSFVSDIEAIVDMNVDVTETVTHQEKIKEKKLPNDQKLIKNNHPRHNDKMNKGNKIESLSRKDFKEAQKKEKNKTKNKVLVSKQIWGGIAIAVAIAVLLLFIGWKNFGPFEAKIDGESMMPTFRNNDAVIVAKGTTDIKRFDVIVFDHGDGQNYVKRVIGLPGETLFYKQGELYIDNELVEDNFSQDDETSSLIEIPEDSYYVLGDNRANSIDSRVFGEVNKSKIIGIVKK</sequence>
<dbReference type="InterPro" id="IPR019533">
    <property type="entry name" value="Peptidase_S26"/>
</dbReference>
<dbReference type="EMBL" id="CP049886">
    <property type="protein sequence ID" value="QIL45814.1"/>
    <property type="molecule type" value="Genomic_DNA"/>
</dbReference>
<evidence type="ECO:0000256" key="5">
    <source>
        <dbReference type="ARBA" id="ARBA00022670"/>
    </source>
</evidence>
<evidence type="ECO:0000256" key="8">
    <source>
        <dbReference type="RuleBase" id="RU003993"/>
    </source>
</evidence>
<evidence type="ECO:0000256" key="2">
    <source>
        <dbReference type="ARBA" id="ARBA00004401"/>
    </source>
</evidence>
<dbReference type="SUPFAM" id="SSF51306">
    <property type="entry name" value="LexA/Signal peptidase"/>
    <property type="match status" value="1"/>
</dbReference>
<dbReference type="PROSITE" id="PS00501">
    <property type="entry name" value="SPASE_I_1"/>
    <property type="match status" value="1"/>
</dbReference>
<dbReference type="InterPro" id="IPR019756">
    <property type="entry name" value="Pept_S26A_signal_pept_1_Ser-AS"/>
</dbReference>
<keyword evidence="5 8" id="KW-0645">Protease</keyword>
<dbReference type="PANTHER" id="PTHR43390:SF1">
    <property type="entry name" value="CHLOROPLAST PROCESSING PEPTIDASE"/>
    <property type="match status" value="1"/>
</dbReference>
<feature type="domain" description="Peptidase S26" evidence="11">
    <location>
        <begin position="234"/>
        <end position="371"/>
    </location>
</feature>
<protein>
    <recommendedName>
        <fullName evidence="4 8">Signal peptidase I</fullName>
        <ecNumber evidence="4 8">3.4.21.89</ecNumber>
    </recommendedName>
</protein>
<dbReference type="EC" id="3.4.21.89" evidence="4 8"/>
<feature type="active site" evidence="7">
    <location>
        <position position="298"/>
    </location>
</feature>
<dbReference type="InterPro" id="IPR019758">
    <property type="entry name" value="Pept_S26A_signal_pept_1_CS"/>
</dbReference>
<dbReference type="CDD" id="cd06530">
    <property type="entry name" value="S26_SPase_I"/>
    <property type="match status" value="1"/>
</dbReference>
<proteinExistence type="inferred from homology"/>
<keyword evidence="8" id="KW-1133">Transmembrane helix</keyword>
<evidence type="ECO:0000256" key="1">
    <source>
        <dbReference type="ARBA" id="ARBA00000677"/>
    </source>
</evidence>
<dbReference type="InterPro" id="IPR000223">
    <property type="entry name" value="Pept_S26A_signal_pept_1"/>
</dbReference>
<dbReference type="InterPro" id="IPR019757">
    <property type="entry name" value="Pept_S26A_signal_pept_1_Lys-AS"/>
</dbReference>
<dbReference type="Gene3D" id="2.10.109.10">
    <property type="entry name" value="Umud Fragment, subunit A"/>
    <property type="match status" value="1"/>
</dbReference>
<dbReference type="GO" id="GO:0006465">
    <property type="term" value="P:signal peptide processing"/>
    <property type="evidence" value="ECO:0007669"/>
    <property type="project" value="InterPro"/>
</dbReference>
<feature type="region of interest" description="Disordered" evidence="10">
    <location>
        <begin position="168"/>
        <end position="197"/>
    </location>
</feature>
<comment type="subcellular location">
    <subcellularLocation>
        <location evidence="2">Cell membrane</location>
        <topology evidence="2">Single-pass type II membrane protein</topology>
    </subcellularLocation>
    <subcellularLocation>
        <location evidence="9">Membrane</location>
        <topology evidence="9">Single-pass type II membrane protein</topology>
    </subcellularLocation>
</comment>
<comment type="similarity">
    <text evidence="3 9">Belongs to the peptidase S26 family.</text>
</comment>
<dbReference type="KEGG" id="vah:G7081_01270"/>
<gene>
    <name evidence="12" type="primary">lepB</name>
    <name evidence="12" type="ORF">G7081_01270</name>
</gene>
<evidence type="ECO:0000256" key="4">
    <source>
        <dbReference type="ARBA" id="ARBA00013208"/>
    </source>
</evidence>
<dbReference type="PRINTS" id="PR00727">
    <property type="entry name" value="LEADERPTASE"/>
</dbReference>
<dbReference type="AlphaFoldDB" id="A0A6G8AL47"/>
<name>A0A6G8AL47_9ENTE</name>
<accession>A0A6G8AL47</accession>
<evidence type="ECO:0000256" key="6">
    <source>
        <dbReference type="ARBA" id="ARBA00022801"/>
    </source>
</evidence>
<keyword evidence="6 8" id="KW-0378">Hydrolase</keyword>
<dbReference type="GO" id="GO:0004252">
    <property type="term" value="F:serine-type endopeptidase activity"/>
    <property type="evidence" value="ECO:0007669"/>
    <property type="project" value="InterPro"/>
</dbReference>
<dbReference type="GO" id="GO:0009003">
    <property type="term" value="F:signal peptidase activity"/>
    <property type="evidence" value="ECO:0007669"/>
    <property type="project" value="UniProtKB-EC"/>
</dbReference>
<evidence type="ECO:0000256" key="9">
    <source>
        <dbReference type="RuleBase" id="RU362042"/>
    </source>
</evidence>
<keyword evidence="8" id="KW-0472">Membrane</keyword>
<feature type="compositionally biased region" description="Basic and acidic residues" evidence="10">
    <location>
        <begin position="168"/>
        <end position="180"/>
    </location>
</feature>
<dbReference type="Proteomes" id="UP000500890">
    <property type="component" value="Chromosome"/>
</dbReference>
<evidence type="ECO:0000256" key="7">
    <source>
        <dbReference type="PIRSR" id="PIRSR600223-1"/>
    </source>
</evidence>
<reference evidence="12 13" key="1">
    <citation type="submission" date="2020-03" db="EMBL/GenBank/DDBJ databases">
        <title>Vagococcus sp. nov., isolated from beetles.</title>
        <authorList>
            <person name="Hyun D.-W."/>
            <person name="Bae J.-W."/>
        </authorList>
    </citation>
    <scope>NUCLEOTIDE SEQUENCE [LARGE SCALE GENOMIC DNA]</scope>
    <source>
        <strain evidence="12 13">HDW17A</strain>
    </source>
</reference>
<evidence type="ECO:0000256" key="3">
    <source>
        <dbReference type="ARBA" id="ARBA00009370"/>
    </source>
</evidence>
<dbReference type="RefSeq" id="WP_166006683.1">
    <property type="nucleotide sequence ID" value="NZ_CP049886.1"/>
</dbReference>
<dbReference type="GO" id="GO:0005886">
    <property type="term" value="C:plasma membrane"/>
    <property type="evidence" value="ECO:0007669"/>
    <property type="project" value="UniProtKB-SubCell"/>
</dbReference>
<feature type="active site" evidence="7">
    <location>
        <position position="260"/>
    </location>
</feature>
<dbReference type="Pfam" id="PF10502">
    <property type="entry name" value="Peptidase_S26"/>
    <property type="match status" value="1"/>
</dbReference>
<dbReference type="PROSITE" id="PS00761">
    <property type="entry name" value="SPASE_I_3"/>
    <property type="match status" value="1"/>
</dbReference>
<organism evidence="12 13">
    <name type="scientific">Vagococcus coleopterorum</name>
    <dbReference type="NCBI Taxonomy" id="2714946"/>
    <lineage>
        <taxon>Bacteria</taxon>
        <taxon>Bacillati</taxon>
        <taxon>Bacillota</taxon>
        <taxon>Bacilli</taxon>
        <taxon>Lactobacillales</taxon>
        <taxon>Enterococcaceae</taxon>
        <taxon>Vagococcus</taxon>
    </lineage>
</organism>
<feature type="transmembrane region" description="Helical" evidence="8">
    <location>
        <begin position="227"/>
        <end position="246"/>
    </location>
</feature>
<evidence type="ECO:0000259" key="11">
    <source>
        <dbReference type="Pfam" id="PF10502"/>
    </source>
</evidence>
<evidence type="ECO:0000313" key="12">
    <source>
        <dbReference type="EMBL" id="QIL45814.1"/>
    </source>
</evidence>
<dbReference type="PROSITE" id="PS00760">
    <property type="entry name" value="SPASE_I_2"/>
    <property type="match status" value="1"/>
</dbReference>
<keyword evidence="13" id="KW-1185">Reference proteome</keyword>
<evidence type="ECO:0000256" key="10">
    <source>
        <dbReference type="SAM" id="MobiDB-lite"/>
    </source>
</evidence>
<keyword evidence="8" id="KW-0812">Transmembrane</keyword>
<comment type="catalytic activity">
    <reaction evidence="1 8">
        <text>Cleavage of hydrophobic, N-terminal signal or leader sequences from secreted and periplasmic proteins.</text>
        <dbReference type="EC" id="3.4.21.89"/>
    </reaction>
</comment>
<evidence type="ECO:0000313" key="13">
    <source>
        <dbReference type="Proteomes" id="UP000500890"/>
    </source>
</evidence>
<dbReference type="InterPro" id="IPR036286">
    <property type="entry name" value="LexA/Signal_pep-like_sf"/>
</dbReference>
<dbReference type="NCBIfam" id="TIGR02227">
    <property type="entry name" value="sigpep_I_bact"/>
    <property type="match status" value="1"/>
</dbReference>
<dbReference type="PANTHER" id="PTHR43390">
    <property type="entry name" value="SIGNAL PEPTIDASE I"/>
    <property type="match status" value="1"/>
</dbReference>
<feature type="compositionally biased region" description="Basic and acidic residues" evidence="10">
    <location>
        <begin position="187"/>
        <end position="197"/>
    </location>
</feature>